<feature type="domain" description="HTH luxR-type" evidence="1">
    <location>
        <begin position="14"/>
        <end position="71"/>
    </location>
</feature>
<gene>
    <name evidence="2" type="ORF">G6M46_24840</name>
    <name evidence="3" type="ORF">G6M86_13555</name>
</gene>
<dbReference type="InterPro" id="IPR036388">
    <property type="entry name" value="WH-like_DNA-bd_sf"/>
</dbReference>
<dbReference type="AlphaFoldDB" id="A0A1B9TEQ4"/>
<organism evidence="2 4">
    <name type="scientific">Agrobacterium tumefaciens</name>
    <dbReference type="NCBI Taxonomy" id="358"/>
    <lineage>
        <taxon>Bacteria</taxon>
        <taxon>Pseudomonadati</taxon>
        <taxon>Pseudomonadota</taxon>
        <taxon>Alphaproteobacteria</taxon>
        <taxon>Hyphomicrobiales</taxon>
        <taxon>Rhizobiaceae</taxon>
        <taxon>Rhizobium/Agrobacterium group</taxon>
        <taxon>Agrobacterium</taxon>
        <taxon>Agrobacterium tumefaciens complex</taxon>
    </lineage>
</organism>
<accession>A0AA86FSX7</accession>
<dbReference type="Proteomes" id="UP000702952">
    <property type="component" value="Unassembled WGS sequence"/>
</dbReference>
<reference evidence="3" key="2">
    <citation type="submission" date="2020-02" db="EMBL/GenBank/DDBJ databases">
        <title>Unexpected conservation and global transmission of agrobacterial virulence plasmids.</title>
        <authorList>
            <person name="Weisberg A.J."/>
            <person name="Davis E.W. II"/>
            <person name="Tabima J.R."/>
            <person name="Belcher M.S."/>
            <person name="Miller M."/>
            <person name="Kuo C.-H."/>
            <person name="Loper J.E."/>
            <person name="Grunwald N.J."/>
            <person name="Putnam M.L."/>
            <person name="Chang J.H."/>
        </authorList>
    </citation>
    <scope>NUCLEOTIDE SEQUENCE</scope>
    <source>
        <strain evidence="3">Q15/94</strain>
    </source>
</reference>
<dbReference type="InterPro" id="IPR000792">
    <property type="entry name" value="Tscrpt_reg_LuxR_C"/>
</dbReference>
<dbReference type="EMBL" id="JAAMAY010000039">
    <property type="protein sequence ID" value="NTC31361.1"/>
    <property type="molecule type" value="Genomic_DNA"/>
</dbReference>
<reference evidence="2" key="1">
    <citation type="journal article" date="2020" name="Science">
        <title>Unexpected conservation and global transmission of agrobacterial virulence plasmids.</title>
        <authorList>
            <person name="Weisberg A.J."/>
            <person name="Davis E.W. 2nd"/>
            <person name="Tabima J."/>
            <person name="Belcher M.S."/>
            <person name="Miller M."/>
            <person name="Kuo C.H."/>
            <person name="Loper J.E."/>
            <person name="Grunwald N.J."/>
            <person name="Putnam M.L."/>
            <person name="Chang J.H."/>
        </authorList>
    </citation>
    <scope>NUCLEOTIDE SEQUENCE</scope>
    <source>
        <strain evidence="2">17-1853-1a</strain>
    </source>
</reference>
<sequence length="81" mass="9063">MSSKTQHERHQAREIVLSDRERQYLGLVARGRHPSHIALITGADEADVKDTLERVRLRLGAANLLNAVSIALLRGLIEQDI</sequence>
<evidence type="ECO:0000259" key="1">
    <source>
        <dbReference type="SMART" id="SM00421"/>
    </source>
</evidence>
<dbReference type="OrthoDB" id="8296449at2"/>
<dbReference type="GeneID" id="92772097"/>
<dbReference type="InterPro" id="IPR016032">
    <property type="entry name" value="Sig_transdc_resp-reg_C-effctor"/>
</dbReference>
<dbReference type="RefSeq" id="WP_003514469.1">
    <property type="nucleotide sequence ID" value="NC_015183.1"/>
</dbReference>
<protein>
    <submittedName>
        <fullName evidence="2">Transcriptional regulator</fullName>
    </submittedName>
</protein>
<dbReference type="KEGG" id="atf:Ach5_01500"/>
<evidence type="ECO:0000313" key="4">
    <source>
        <dbReference type="Proteomes" id="UP000702952"/>
    </source>
</evidence>
<dbReference type="Gene3D" id="1.10.10.10">
    <property type="entry name" value="Winged helix-like DNA-binding domain superfamily/Winged helix DNA-binding domain"/>
    <property type="match status" value="1"/>
</dbReference>
<evidence type="ECO:0000313" key="3">
    <source>
        <dbReference type="EMBL" id="QTG14221.1"/>
    </source>
</evidence>
<dbReference type="SMART" id="SM00421">
    <property type="entry name" value="HTH_LUXR"/>
    <property type="match status" value="1"/>
</dbReference>
<dbReference type="EMBL" id="CP049216">
    <property type="protein sequence ID" value="QTG14221.1"/>
    <property type="molecule type" value="Genomic_DNA"/>
</dbReference>
<dbReference type="Proteomes" id="UP000663946">
    <property type="component" value="Chromosome 1"/>
</dbReference>
<proteinExistence type="predicted"/>
<dbReference type="GO" id="GO:0003677">
    <property type="term" value="F:DNA binding"/>
    <property type="evidence" value="ECO:0007669"/>
    <property type="project" value="InterPro"/>
</dbReference>
<accession>A0A1B9TEQ4</accession>
<dbReference type="GO" id="GO:0006355">
    <property type="term" value="P:regulation of DNA-templated transcription"/>
    <property type="evidence" value="ECO:0007669"/>
    <property type="project" value="InterPro"/>
</dbReference>
<evidence type="ECO:0000313" key="2">
    <source>
        <dbReference type="EMBL" id="NTC31361.1"/>
    </source>
</evidence>
<name>A0A1B9TEQ4_AGRTU</name>
<dbReference type="SUPFAM" id="SSF46894">
    <property type="entry name" value="C-terminal effector domain of the bipartite response regulators"/>
    <property type="match status" value="1"/>
</dbReference>